<dbReference type="InterPro" id="IPR016195">
    <property type="entry name" value="Pol/histidinol_Pase-like"/>
</dbReference>
<keyword evidence="4" id="KW-0235">DNA replication</keyword>
<accession>A0A0D5ZJH4</accession>
<dbReference type="InterPro" id="IPR011708">
    <property type="entry name" value="DNA_pol3_alpha_NTPase_dom"/>
</dbReference>
<dbReference type="AlphaFoldDB" id="A0A0D5ZJH4"/>
<evidence type="ECO:0000256" key="4">
    <source>
        <dbReference type="ARBA" id="ARBA00022705"/>
    </source>
</evidence>
<reference evidence="8 9" key="1">
    <citation type="journal article" date="2015" name="Genome Announc.">
        <title>Complete Genome Sequence of Mycoplasma meleagridis, a Possible Emerging Pathogen in Chickens.</title>
        <authorList>
            <person name="Abolnik C."/>
        </authorList>
    </citation>
    <scope>NUCLEOTIDE SEQUENCE [LARGE SCALE GENOMIC DNA]</scope>
    <source>
        <strain evidence="8 9">B2096 8B</strain>
    </source>
</reference>
<dbReference type="SUPFAM" id="SSF89550">
    <property type="entry name" value="PHP domain-like"/>
    <property type="match status" value="1"/>
</dbReference>
<dbReference type="InterPro" id="IPR004805">
    <property type="entry name" value="DnaE2/DnaE/PolC"/>
</dbReference>
<gene>
    <name evidence="8" type="ORF">VO56_00965</name>
</gene>
<comment type="catalytic activity">
    <reaction evidence="6">
        <text>DNA(n) + a 2'-deoxyribonucleoside 5'-triphosphate = DNA(n+1) + diphosphate</text>
        <dbReference type="Rhea" id="RHEA:22508"/>
        <dbReference type="Rhea" id="RHEA-COMP:17339"/>
        <dbReference type="Rhea" id="RHEA-COMP:17340"/>
        <dbReference type="ChEBI" id="CHEBI:33019"/>
        <dbReference type="ChEBI" id="CHEBI:61560"/>
        <dbReference type="ChEBI" id="CHEBI:173112"/>
        <dbReference type="EC" id="2.7.7.7"/>
    </reaction>
</comment>
<dbReference type="Pfam" id="PF07733">
    <property type="entry name" value="DNA_pol3_alpha"/>
    <property type="match status" value="1"/>
</dbReference>
<dbReference type="Pfam" id="PF02811">
    <property type="entry name" value="PHP"/>
    <property type="match status" value="1"/>
</dbReference>
<dbReference type="Gene3D" id="3.20.20.140">
    <property type="entry name" value="Metal-dependent hydrolases"/>
    <property type="match status" value="1"/>
</dbReference>
<evidence type="ECO:0000256" key="6">
    <source>
        <dbReference type="ARBA" id="ARBA00049244"/>
    </source>
</evidence>
<keyword evidence="5" id="KW-0239">DNA-directed DNA polymerase</keyword>
<name>A0A0D5ZJH4_9BACT</name>
<dbReference type="HOGENOM" id="CLU_001600_0_1_14"/>
<dbReference type="InterPro" id="IPR041931">
    <property type="entry name" value="DNA_pol3_alpha_thumb_dom"/>
</dbReference>
<dbReference type="Proteomes" id="UP000032722">
    <property type="component" value="Chromosome"/>
</dbReference>
<dbReference type="CDD" id="cd07431">
    <property type="entry name" value="PHP_PolIIIA"/>
    <property type="match status" value="1"/>
</dbReference>
<feature type="domain" description="Polymerase/histidinol phosphatase N-terminal" evidence="7">
    <location>
        <begin position="5"/>
        <end position="72"/>
    </location>
</feature>
<organism evidence="9">
    <name type="scientific">Mycoplasmopsis gallinacea</name>
    <dbReference type="NCBI Taxonomy" id="29556"/>
    <lineage>
        <taxon>Bacteria</taxon>
        <taxon>Bacillati</taxon>
        <taxon>Mycoplasmatota</taxon>
        <taxon>Mycoplasmoidales</taxon>
        <taxon>Metamycoplasmataceae</taxon>
        <taxon>Mycoplasmopsis</taxon>
    </lineage>
</organism>
<keyword evidence="2" id="KW-0808">Transferase</keyword>
<dbReference type="InterPro" id="IPR029460">
    <property type="entry name" value="DNAPol_HHH"/>
</dbReference>
<dbReference type="GO" id="GO:0008408">
    <property type="term" value="F:3'-5' exonuclease activity"/>
    <property type="evidence" value="ECO:0007669"/>
    <property type="project" value="InterPro"/>
</dbReference>
<dbReference type="InterPro" id="IPR004013">
    <property type="entry name" value="PHP_dom"/>
</dbReference>
<dbReference type="NCBIfam" id="TIGR00594">
    <property type="entry name" value="polc"/>
    <property type="match status" value="1"/>
</dbReference>
<dbReference type="KEGG" id="mgb:VO56_00965"/>
<evidence type="ECO:0000256" key="1">
    <source>
        <dbReference type="ARBA" id="ARBA00012417"/>
    </source>
</evidence>
<dbReference type="EMBL" id="CP011021">
    <property type="protein sequence ID" value="AKA49844.1"/>
    <property type="molecule type" value="Genomic_DNA"/>
</dbReference>
<evidence type="ECO:0000256" key="5">
    <source>
        <dbReference type="ARBA" id="ARBA00022932"/>
    </source>
</evidence>
<protein>
    <recommendedName>
        <fullName evidence="1">DNA-directed DNA polymerase</fullName>
        <ecNumber evidence="1">2.7.7.7</ecNumber>
    </recommendedName>
</protein>
<proteinExistence type="predicted"/>
<dbReference type="SMART" id="SM00481">
    <property type="entry name" value="POLIIIAc"/>
    <property type="match status" value="1"/>
</dbReference>
<dbReference type="NCBIfam" id="NF005516">
    <property type="entry name" value="PRK07135.1"/>
    <property type="match status" value="1"/>
</dbReference>
<dbReference type="EC" id="2.7.7.7" evidence="1"/>
<dbReference type="PANTHER" id="PTHR32294:SF0">
    <property type="entry name" value="DNA POLYMERASE III SUBUNIT ALPHA"/>
    <property type="match status" value="1"/>
</dbReference>
<sequence length="979" mass="113166">MKKPIYFHTNTEFSFLQSTIKMNSLFEEVLKNEIDHIALTDVENLYGLPQVWEFAKKNGKKAIIGIELNLERATIIVIAKNFAGYQKINKIIFDRSKGENIELASLEDPNLIIIDHAQKGFYAQNLMPQKMLSNFYWNGKNPILNSQTLYVPTKKVITLDDNQILHYMRKIGNHENDNHTYLDFYDAQDFQDVSDSVYAQMLDVYGQIEAFEISSKIKMAIYDENPRKELEKLIYNDRYEALLKRYSKEEVDQRIAYEISVISSLKFENYFLIIQDVLNFARQQNIYVGPGRGSASGSLISYLLKITSVNPLEYDLLFERFLNVDRISLPDIDIDIQDDRRDELLEYIKNKYGSDKCGLITTFQTLALKGSLRDVGRVMNVPIPEIDLLSNSISKFDTSLEEAYLKNKKYKILIDKLEQRFPNFHYIASKIEGFPRQKGIHAAGVIICNQPLYDVVPYETSDNTLNQVQFSMDYLERYGLIKIDFLGLKNLSLIEQIEKLIPEKEHFDNLINQSYSLFNDQRTFSMLNNLKTLGIFQLESEGMTKAIKDVGIDSFEDIYAIISLFRPGPMQYIPEYAKNKQDPSLINKIHPLYDEIVLPTYGIIVYQEQIMQIAQKVAGMSFAQADLLRRAISKKDETKLHSYKQIFFEGGLKNGINEADLENIYANIEKFAQYGFNKSHAVAYAFISYKLAYYKARFPKQFYKVLLTNASSDLQSIRKYVNEANSQGIKVFSPLINYSSRICEINENGVFLPLIMIKGIGEVACRKIILEIARGGIYQNFFDAYLRMRLVGIGESNIETLIKASAFRQFNNTETLLKNMPMLQSIYEMLESEIKLKKASDKFAEYNLFVEKNKIFEIQMTHYEDDLNEIIKYESTLLGSPYNASITGRYEKDVKLTNLKENQYEFLYVYLSKVTKNSKDNMIATISDSSKTVVAYGFSDNVKDLVNFNKPRVIVVGISKSSKGYYIIKSWEELKEDEK</sequence>
<dbReference type="PANTHER" id="PTHR32294">
    <property type="entry name" value="DNA POLYMERASE III SUBUNIT ALPHA"/>
    <property type="match status" value="1"/>
</dbReference>
<keyword evidence="3" id="KW-0548">Nucleotidyltransferase</keyword>
<evidence type="ECO:0000313" key="8">
    <source>
        <dbReference type="EMBL" id="AKA49844.1"/>
    </source>
</evidence>
<dbReference type="Gene3D" id="1.10.150.870">
    <property type="match status" value="1"/>
</dbReference>
<dbReference type="GO" id="GO:0003887">
    <property type="term" value="F:DNA-directed DNA polymerase activity"/>
    <property type="evidence" value="ECO:0007669"/>
    <property type="project" value="UniProtKB-KW"/>
</dbReference>
<dbReference type="InterPro" id="IPR040982">
    <property type="entry name" value="DNA_pol3_finger"/>
</dbReference>
<dbReference type="Gene3D" id="1.10.10.1600">
    <property type="entry name" value="Bacterial DNA polymerase III alpha subunit, thumb domain"/>
    <property type="match status" value="1"/>
</dbReference>
<dbReference type="Pfam" id="PF17657">
    <property type="entry name" value="DNA_pol3_finger"/>
    <property type="match status" value="1"/>
</dbReference>
<evidence type="ECO:0000259" key="7">
    <source>
        <dbReference type="SMART" id="SM00481"/>
    </source>
</evidence>
<evidence type="ECO:0000313" key="9">
    <source>
        <dbReference type="Proteomes" id="UP000032722"/>
    </source>
</evidence>
<dbReference type="PATRIC" id="fig|29556.3.peg.191"/>
<dbReference type="GO" id="GO:0006260">
    <property type="term" value="P:DNA replication"/>
    <property type="evidence" value="ECO:0007669"/>
    <property type="project" value="UniProtKB-KW"/>
</dbReference>
<evidence type="ECO:0000256" key="2">
    <source>
        <dbReference type="ARBA" id="ARBA00022679"/>
    </source>
</evidence>
<evidence type="ECO:0000256" key="3">
    <source>
        <dbReference type="ARBA" id="ARBA00022695"/>
    </source>
</evidence>
<dbReference type="Pfam" id="PF14579">
    <property type="entry name" value="HHH_6"/>
    <property type="match status" value="1"/>
</dbReference>
<dbReference type="InterPro" id="IPR003141">
    <property type="entry name" value="Pol/His_phosphatase_N"/>
</dbReference>